<dbReference type="SUPFAM" id="SSF81383">
    <property type="entry name" value="F-box domain"/>
    <property type="match status" value="1"/>
</dbReference>
<dbReference type="AlphaFoldDB" id="A0AAD7CN32"/>
<evidence type="ECO:0000313" key="1">
    <source>
        <dbReference type="EMBL" id="KAJ7654310.1"/>
    </source>
</evidence>
<protein>
    <recommendedName>
        <fullName evidence="3">F-box domain-containing protein</fullName>
    </recommendedName>
</protein>
<accession>A0AAD7CN32</accession>
<organism evidence="1 2">
    <name type="scientific">Mycena rosella</name>
    <name type="common">Pink bonnet</name>
    <name type="synonym">Agaricus rosellus</name>
    <dbReference type="NCBI Taxonomy" id="1033263"/>
    <lineage>
        <taxon>Eukaryota</taxon>
        <taxon>Fungi</taxon>
        <taxon>Dikarya</taxon>
        <taxon>Basidiomycota</taxon>
        <taxon>Agaricomycotina</taxon>
        <taxon>Agaricomycetes</taxon>
        <taxon>Agaricomycetidae</taxon>
        <taxon>Agaricales</taxon>
        <taxon>Marasmiineae</taxon>
        <taxon>Mycenaceae</taxon>
        <taxon>Mycena</taxon>
    </lineage>
</organism>
<comment type="caution">
    <text evidence="1">The sequence shown here is derived from an EMBL/GenBank/DDBJ whole genome shotgun (WGS) entry which is preliminary data.</text>
</comment>
<sequence>MVLTRRAYKAISRWLPNEIIAEIVQAAPRSDQASLCRVSKLFRDLCRPILYRVVDLETNASVPDFRNTVFSNAALAGLVRSYSVHFPRVMSLDALKRFSPILVDSSKALVQLEALSIDHLLLIDPDAYPETLLPCTFPHLVQCSLGTASMHWNDTEQQHTLASFLIRHPELKKLHIKCFPYRLRRYSTSLPPARSGLKYTGMIMMVTSGDLDVSEIESTFVALKAMTASDIPFICSNDKCDKNLYAIVDSLSRNLPHTRTLQLHSFNLPPLNEVIDHPKNCLPRFTGLAFLSVHNSWHIPTRTEEEISVLVDACPTLEACHLHGMWETYPLTDFDALAGLESWTL</sequence>
<reference evidence="1" key="1">
    <citation type="submission" date="2023-03" db="EMBL/GenBank/DDBJ databases">
        <title>Massive genome expansion in bonnet fungi (Mycena s.s.) driven by repeated elements and novel gene families across ecological guilds.</title>
        <authorList>
            <consortium name="Lawrence Berkeley National Laboratory"/>
            <person name="Harder C.B."/>
            <person name="Miyauchi S."/>
            <person name="Viragh M."/>
            <person name="Kuo A."/>
            <person name="Thoen E."/>
            <person name="Andreopoulos B."/>
            <person name="Lu D."/>
            <person name="Skrede I."/>
            <person name="Drula E."/>
            <person name="Henrissat B."/>
            <person name="Morin E."/>
            <person name="Kohler A."/>
            <person name="Barry K."/>
            <person name="LaButti K."/>
            <person name="Morin E."/>
            <person name="Salamov A."/>
            <person name="Lipzen A."/>
            <person name="Mereny Z."/>
            <person name="Hegedus B."/>
            <person name="Baldrian P."/>
            <person name="Stursova M."/>
            <person name="Weitz H."/>
            <person name="Taylor A."/>
            <person name="Grigoriev I.V."/>
            <person name="Nagy L.G."/>
            <person name="Martin F."/>
            <person name="Kauserud H."/>
        </authorList>
    </citation>
    <scope>NUCLEOTIDE SEQUENCE</scope>
    <source>
        <strain evidence="1">CBHHK067</strain>
    </source>
</reference>
<dbReference type="InterPro" id="IPR036047">
    <property type="entry name" value="F-box-like_dom_sf"/>
</dbReference>
<dbReference type="EMBL" id="JARKIE010000323">
    <property type="protein sequence ID" value="KAJ7654310.1"/>
    <property type="molecule type" value="Genomic_DNA"/>
</dbReference>
<evidence type="ECO:0008006" key="3">
    <source>
        <dbReference type="Google" id="ProtNLM"/>
    </source>
</evidence>
<gene>
    <name evidence="1" type="ORF">B0H17DRAFT_1214407</name>
</gene>
<evidence type="ECO:0000313" key="2">
    <source>
        <dbReference type="Proteomes" id="UP001221757"/>
    </source>
</evidence>
<dbReference type="Proteomes" id="UP001221757">
    <property type="component" value="Unassembled WGS sequence"/>
</dbReference>
<name>A0AAD7CN32_MYCRO</name>
<proteinExistence type="predicted"/>
<keyword evidence="2" id="KW-1185">Reference proteome</keyword>